<dbReference type="InterPro" id="IPR023064">
    <property type="entry name" value="D-ribose_pyranase"/>
</dbReference>
<comment type="catalytic activity">
    <reaction evidence="1">
        <text>beta-D-ribopyranose = beta-D-ribofuranose</text>
        <dbReference type="Rhea" id="RHEA:25432"/>
        <dbReference type="ChEBI" id="CHEBI:27476"/>
        <dbReference type="ChEBI" id="CHEBI:47002"/>
        <dbReference type="EC" id="5.4.99.62"/>
    </reaction>
</comment>
<dbReference type="EMBL" id="BMKX01000001">
    <property type="protein sequence ID" value="GGJ47282.1"/>
    <property type="molecule type" value="Genomic_DNA"/>
</dbReference>
<keyword evidence="5" id="KW-0119">Carbohydrate metabolism</keyword>
<evidence type="ECO:0000256" key="1">
    <source>
        <dbReference type="ARBA" id="ARBA00000223"/>
    </source>
</evidence>
<evidence type="ECO:0000256" key="2">
    <source>
        <dbReference type="ARBA" id="ARBA00012862"/>
    </source>
</evidence>
<evidence type="ECO:0000256" key="4">
    <source>
        <dbReference type="ARBA" id="ARBA00023235"/>
    </source>
</evidence>
<comment type="caution">
    <text evidence="6">The sequence shown here is derived from an EMBL/GenBank/DDBJ whole genome shotgun (WGS) entry which is preliminary data.</text>
</comment>
<dbReference type="Gene3D" id="3.40.1650.10">
    <property type="entry name" value="RbsD-like domain"/>
    <property type="match status" value="1"/>
</dbReference>
<evidence type="ECO:0000313" key="7">
    <source>
        <dbReference type="Proteomes" id="UP000606115"/>
    </source>
</evidence>
<dbReference type="PANTHER" id="PTHR37831:SF1">
    <property type="entry name" value="D-RIBOSE PYRANASE"/>
    <property type="match status" value="1"/>
</dbReference>
<organism evidence="6 7">
    <name type="scientific">Glutamicibacter ardleyensis</name>
    <dbReference type="NCBI Taxonomy" id="225894"/>
    <lineage>
        <taxon>Bacteria</taxon>
        <taxon>Bacillati</taxon>
        <taxon>Actinomycetota</taxon>
        <taxon>Actinomycetes</taxon>
        <taxon>Micrococcales</taxon>
        <taxon>Micrococcaceae</taxon>
        <taxon>Glutamicibacter</taxon>
    </lineage>
</organism>
<evidence type="ECO:0000256" key="3">
    <source>
        <dbReference type="ARBA" id="ARBA00022490"/>
    </source>
</evidence>
<keyword evidence="7" id="KW-1185">Reference proteome</keyword>
<dbReference type="PANTHER" id="PTHR37831">
    <property type="entry name" value="D-RIBOSE PYRANASE"/>
    <property type="match status" value="1"/>
</dbReference>
<name>A0ABQ2D898_9MICC</name>
<keyword evidence="3" id="KW-0963">Cytoplasm</keyword>
<dbReference type="EC" id="5.4.99.62" evidence="2"/>
<accession>A0ABQ2D898</accession>
<protein>
    <recommendedName>
        <fullName evidence="2">D-ribose pyranase</fullName>
        <ecNumber evidence="2">5.4.99.62</ecNumber>
    </recommendedName>
</protein>
<proteinExistence type="predicted"/>
<dbReference type="SUPFAM" id="SSF102546">
    <property type="entry name" value="RbsD-like"/>
    <property type="match status" value="1"/>
</dbReference>
<dbReference type="NCBIfam" id="NF008761">
    <property type="entry name" value="PRK11797.1"/>
    <property type="match status" value="1"/>
</dbReference>
<gene>
    <name evidence="6" type="primary">rbsD</name>
    <name evidence="6" type="ORF">GCM10007173_02310</name>
</gene>
<dbReference type="InterPro" id="IPR023750">
    <property type="entry name" value="RbsD-like_sf"/>
</dbReference>
<keyword evidence="4" id="KW-0413">Isomerase</keyword>
<evidence type="ECO:0000256" key="5">
    <source>
        <dbReference type="ARBA" id="ARBA00023277"/>
    </source>
</evidence>
<evidence type="ECO:0000313" key="6">
    <source>
        <dbReference type="EMBL" id="GGJ47282.1"/>
    </source>
</evidence>
<sequence>MLKSEILNAPLLGALAKLGHTDTVVIADCGLPLPAGPTVIDLALVQGLLSFEQVLDVLSRNLVIEASTLASEAKEGTVLQLCASYGLEPQFITHEQLKAELPNAKVIVRTGESTPFANVILHCGVAF</sequence>
<dbReference type="GeneID" id="303302648"/>
<dbReference type="RefSeq" id="WP_096254906.1">
    <property type="nucleotide sequence ID" value="NZ_BMKX01000001.1"/>
</dbReference>
<reference evidence="7" key="1">
    <citation type="journal article" date="2019" name="Int. J. Syst. Evol. Microbiol.">
        <title>The Global Catalogue of Microorganisms (GCM) 10K type strain sequencing project: providing services to taxonomists for standard genome sequencing and annotation.</title>
        <authorList>
            <consortium name="The Broad Institute Genomics Platform"/>
            <consortium name="The Broad Institute Genome Sequencing Center for Infectious Disease"/>
            <person name="Wu L."/>
            <person name="Ma J."/>
        </authorList>
    </citation>
    <scope>NUCLEOTIDE SEQUENCE [LARGE SCALE GENOMIC DNA]</scope>
    <source>
        <strain evidence="7">CGMCC 1.3685</strain>
    </source>
</reference>
<dbReference type="Proteomes" id="UP000606115">
    <property type="component" value="Unassembled WGS sequence"/>
</dbReference>
<dbReference type="InterPro" id="IPR007721">
    <property type="entry name" value="RbsD_FucU"/>
</dbReference>
<dbReference type="Pfam" id="PF05025">
    <property type="entry name" value="RbsD_FucU"/>
    <property type="match status" value="1"/>
</dbReference>